<reference evidence="1 2" key="1">
    <citation type="journal article" date="2019" name="Commun. Biol.">
        <title>The bagworm genome reveals a unique fibroin gene that provides high tensile strength.</title>
        <authorList>
            <person name="Kono N."/>
            <person name="Nakamura H."/>
            <person name="Ohtoshi R."/>
            <person name="Tomita M."/>
            <person name="Numata K."/>
            <person name="Arakawa K."/>
        </authorList>
    </citation>
    <scope>NUCLEOTIDE SEQUENCE [LARGE SCALE GENOMIC DNA]</scope>
</reference>
<evidence type="ECO:0000313" key="1">
    <source>
        <dbReference type="EMBL" id="GBP80893.1"/>
    </source>
</evidence>
<organism evidence="1 2">
    <name type="scientific">Eumeta variegata</name>
    <name type="common">Bagworm moth</name>
    <name type="synonym">Eumeta japonica</name>
    <dbReference type="NCBI Taxonomy" id="151549"/>
    <lineage>
        <taxon>Eukaryota</taxon>
        <taxon>Metazoa</taxon>
        <taxon>Ecdysozoa</taxon>
        <taxon>Arthropoda</taxon>
        <taxon>Hexapoda</taxon>
        <taxon>Insecta</taxon>
        <taxon>Pterygota</taxon>
        <taxon>Neoptera</taxon>
        <taxon>Endopterygota</taxon>
        <taxon>Lepidoptera</taxon>
        <taxon>Glossata</taxon>
        <taxon>Ditrysia</taxon>
        <taxon>Tineoidea</taxon>
        <taxon>Psychidae</taxon>
        <taxon>Oiketicinae</taxon>
        <taxon>Eumeta</taxon>
    </lineage>
</organism>
<accession>A0A4C1Z143</accession>
<proteinExistence type="predicted"/>
<dbReference type="Proteomes" id="UP000299102">
    <property type="component" value="Unassembled WGS sequence"/>
</dbReference>
<protein>
    <submittedName>
        <fullName evidence="1">Uncharacterized protein</fullName>
    </submittedName>
</protein>
<dbReference type="AlphaFoldDB" id="A0A4C1Z143"/>
<name>A0A4C1Z143_EUMVA</name>
<comment type="caution">
    <text evidence="1">The sequence shown here is derived from an EMBL/GenBank/DDBJ whole genome shotgun (WGS) entry which is preliminary data.</text>
</comment>
<gene>
    <name evidence="1" type="ORF">EVAR_52197_1</name>
</gene>
<sequence>MQGEHFCLKYRTEELKSICGVPGFDLVPPFRQSRADFIFDFAAVGINVRPDYGESVHRCRIQVLHALELKLGTCAGCGNSQKSTGLSRFRSAHMSLKFFPRFTSYNQAASLTFMSRGSSLERISAEWRETVRCLSDSVERGEGALTLGDEKMRALVRAGRWRRWRSARLASASSTEVDCPENKDHVVRECLHVYVEVPEFLE</sequence>
<dbReference type="EMBL" id="BGZK01001487">
    <property type="protein sequence ID" value="GBP80893.1"/>
    <property type="molecule type" value="Genomic_DNA"/>
</dbReference>
<keyword evidence="2" id="KW-1185">Reference proteome</keyword>
<evidence type="ECO:0000313" key="2">
    <source>
        <dbReference type="Proteomes" id="UP000299102"/>
    </source>
</evidence>